<dbReference type="InterPro" id="IPR017972">
    <property type="entry name" value="Cyt_P450_CS"/>
</dbReference>
<dbReference type="InterPro" id="IPR001128">
    <property type="entry name" value="Cyt_P450"/>
</dbReference>
<keyword evidence="2" id="KW-0408">Iron</keyword>
<keyword evidence="2" id="KW-0503">Monooxygenase</keyword>
<comment type="caution">
    <text evidence="3">The sequence shown here is derived from an EMBL/GenBank/DDBJ whole genome shotgun (WGS) entry which is preliminary data.</text>
</comment>
<dbReference type="PANTHER" id="PTHR46696:SF4">
    <property type="entry name" value="BIOTIN BIOSYNTHESIS CYTOCHROME P450"/>
    <property type="match status" value="1"/>
</dbReference>
<keyword evidence="2" id="KW-0479">Metal-binding</keyword>
<evidence type="ECO:0000256" key="2">
    <source>
        <dbReference type="RuleBase" id="RU000461"/>
    </source>
</evidence>
<evidence type="ECO:0000256" key="1">
    <source>
        <dbReference type="ARBA" id="ARBA00010617"/>
    </source>
</evidence>
<dbReference type="SUPFAM" id="SSF48264">
    <property type="entry name" value="Cytochrome P450"/>
    <property type="match status" value="1"/>
</dbReference>
<comment type="similarity">
    <text evidence="1 2">Belongs to the cytochrome P450 family.</text>
</comment>
<reference evidence="4" key="1">
    <citation type="journal article" date="2019" name="Int. J. Syst. Evol. Microbiol.">
        <title>The Global Catalogue of Microorganisms (GCM) 10K type strain sequencing project: providing services to taxonomists for standard genome sequencing and annotation.</title>
        <authorList>
            <consortium name="The Broad Institute Genomics Platform"/>
            <consortium name="The Broad Institute Genome Sequencing Center for Infectious Disease"/>
            <person name="Wu L."/>
            <person name="Ma J."/>
        </authorList>
    </citation>
    <scope>NUCLEOTIDE SEQUENCE [LARGE SCALE GENOMIC DNA]</scope>
    <source>
        <strain evidence="4">CGMCC 4.7093</strain>
    </source>
</reference>
<dbReference type="PANTHER" id="PTHR46696">
    <property type="entry name" value="P450, PUTATIVE (EUROFUNG)-RELATED"/>
    <property type="match status" value="1"/>
</dbReference>
<dbReference type="EMBL" id="JBHSIV010000032">
    <property type="protein sequence ID" value="MFC5065193.1"/>
    <property type="molecule type" value="Genomic_DNA"/>
</dbReference>
<organism evidence="3 4">
    <name type="scientific">Actinomycetospora atypica</name>
    <dbReference type="NCBI Taxonomy" id="1290095"/>
    <lineage>
        <taxon>Bacteria</taxon>
        <taxon>Bacillati</taxon>
        <taxon>Actinomycetota</taxon>
        <taxon>Actinomycetes</taxon>
        <taxon>Pseudonocardiales</taxon>
        <taxon>Pseudonocardiaceae</taxon>
        <taxon>Actinomycetospora</taxon>
    </lineage>
</organism>
<keyword evidence="2" id="KW-0349">Heme</keyword>
<evidence type="ECO:0000313" key="3">
    <source>
        <dbReference type="EMBL" id="MFC5065193.1"/>
    </source>
</evidence>
<dbReference type="RefSeq" id="WP_378038528.1">
    <property type="nucleotide sequence ID" value="NZ_JBHSIV010000032.1"/>
</dbReference>
<dbReference type="Gene3D" id="1.10.630.10">
    <property type="entry name" value="Cytochrome P450"/>
    <property type="match status" value="1"/>
</dbReference>
<dbReference type="Proteomes" id="UP001595947">
    <property type="component" value="Unassembled WGS sequence"/>
</dbReference>
<sequence>MVTTAASIDLTDVSVFAQGRDAEVLRLLRDDHPLHWNPEPDGGPGFWSVTRYADVRRVASGTDVTVREGTQIPSRRAEGEGARSIHHLDAPEHMKLRRLVVPALRPAAVKHWEAEIVAVVDELLDPWIGAGEFDLVAEIAAQLPLLVLGRLLGVPAADCPDILRWTNQMASADPEYSAGPETAARARDEVFAYFRELESARREAPDDGLVSVLARAEVDGCPLTRGQLDAYYLVLMVAGNETTRNLVSGGVHALNQFPGSWGWVTADPATRLCPAVEEMLRWVSPVLCMRRTATQPLELHGRTVSPGEKIVMWFASGNRDERVFSDPDRFRPDRDEGDHLGFGWGAHACLGAHLARLETTVFFRRLAERGLVVEQTGEIDRLASNFFRGTKHLPVRITRG</sequence>
<dbReference type="Pfam" id="PF00067">
    <property type="entry name" value="p450"/>
    <property type="match status" value="1"/>
</dbReference>
<dbReference type="InterPro" id="IPR036396">
    <property type="entry name" value="Cyt_P450_sf"/>
</dbReference>
<dbReference type="PRINTS" id="PR00359">
    <property type="entry name" value="BP450"/>
</dbReference>
<dbReference type="PROSITE" id="PS00086">
    <property type="entry name" value="CYTOCHROME_P450"/>
    <property type="match status" value="1"/>
</dbReference>
<protein>
    <submittedName>
        <fullName evidence="3">Cytochrome P450</fullName>
    </submittedName>
</protein>
<keyword evidence="2" id="KW-0560">Oxidoreductase</keyword>
<evidence type="ECO:0000313" key="4">
    <source>
        <dbReference type="Proteomes" id="UP001595947"/>
    </source>
</evidence>
<dbReference type="InterPro" id="IPR002397">
    <property type="entry name" value="Cyt_P450_B"/>
</dbReference>
<dbReference type="CDD" id="cd11033">
    <property type="entry name" value="CYP142-like"/>
    <property type="match status" value="1"/>
</dbReference>
<keyword evidence="4" id="KW-1185">Reference proteome</keyword>
<name>A0ABV9YUP5_9PSEU</name>
<gene>
    <name evidence="3" type="ORF">ACFPBZ_23460</name>
</gene>
<accession>A0ABV9YUP5</accession>
<proteinExistence type="inferred from homology"/>